<dbReference type="SMART" id="SM00256">
    <property type="entry name" value="FBOX"/>
    <property type="match status" value="1"/>
</dbReference>
<dbReference type="InterPro" id="IPR001810">
    <property type="entry name" value="F-box_dom"/>
</dbReference>
<accession>A0A1E5WL24</accession>
<dbReference type="InterPro" id="IPR036047">
    <property type="entry name" value="F-box-like_dom_sf"/>
</dbReference>
<reference evidence="2 3" key="1">
    <citation type="submission" date="2016-09" db="EMBL/GenBank/DDBJ databases">
        <title>The draft genome of Dichanthelium oligosanthes: A C3 panicoid grass species.</title>
        <authorList>
            <person name="Studer A.J."/>
            <person name="Schnable J.C."/>
            <person name="Brutnell T.P."/>
        </authorList>
    </citation>
    <scope>NUCLEOTIDE SEQUENCE [LARGE SCALE GENOMIC DNA]</scope>
    <source>
        <strain evidence="3">cv. Kellogg 1175</strain>
        <tissue evidence="2">Leaf</tissue>
    </source>
</reference>
<gene>
    <name evidence="2" type="ORF">BAE44_0000902</name>
</gene>
<protein>
    <recommendedName>
        <fullName evidence="1">F-box domain-containing protein</fullName>
    </recommendedName>
</protein>
<evidence type="ECO:0000313" key="2">
    <source>
        <dbReference type="EMBL" id="OEL38079.1"/>
    </source>
</evidence>
<sequence length="204" mass="22534">MAALLDDLVEEVLLRLPPDDPASLVRAALVCKLWCSIISDPGFRRRFRGFHRAPPTLGAVYNAVDGDAYVARFKPCASFPPRADRRGKAVLDCRHGRVLLRGMPPVGEDLNLPSKFVEVWDPVTDEQWEVPMHSLYPYKFYDIVVLCAANGTCSHLDCHGGPFLVVIHWKLVLKGEGPEASVSSGIADARSLDLMVHGLCIIFV</sequence>
<dbReference type="PANTHER" id="PTHR32133:SF386">
    <property type="entry name" value="F-BOX DOMAIN-CONTAINING PROTEIN"/>
    <property type="match status" value="1"/>
</dbReference>
<organism evidence="2 3">
    <name type="scientific">Dichanthelium oligosanthes</name>
    <dbReference type="NCBI Taxonomy" id="888268"/>
    <lineage>
        <taxon>Eukaryota</taxon>
        <taxon>Viridiplantae</taxon>
        <taxon>Streptophyta</taxon>
        <taxon>Embryophyta</taxon>
        <taxon>Tracheophyta</taxon>
        <taxon>Spermatophyta</taxon>
        <taxon>Magnoliopsida</taxon>
        <taxon>Liliopsida</taxon>
        <taxon>Poales</taxon>
        <taxon>Poaceae</taxon>
        <taxon>PACMAD clade</taxon>
        <taxon>Panicoideae</taxon>
        <taxon>Panicodae</taxon>
        <taxon>Paniceae</taxon>
        <taxon>Dichantheliinae</taxon>
        <taxon>Dichanthelium</taxon>
    </lineage>
</organism>
<evidence type="ECO:0000313" key="3">
    <source>
        <dbReference type="Proteomes" id="UP000095767"/>
    </source>
</evidence>
<feature type="domain" description="F-box" evidence="1">
    <location>
        <begin position="4"/>
        <end position="47"/>
    </location>
</feature>
<dbReference type="OrthoDB" id="693065at2759"/>
<dbReference type="PANTHER" id="PTHR32133">
    <property type="entry name" value="OS07G0120400 PROTEIN"/>
    <property type="match status" value="1"/>
</dbReference>
<keyword evidence="3" id="KW-1185">Reference proteome</keyword>
<dbReference type="Pfam" id="PF00646">
    <property type="entry name" value="F-box"/>
    <property type="match status" value="1"/>
</dbReference>
<proteinExistence type="predicted"/>
<comment type="caution">
    <text evidence="2">The sequence shown here is derived from an EMBL/GenBank/DDBJ whole genome shotgun (WGS) entry which is preliminary data.</text>
</comment>
<dbReference type="EMBL" id="LWDX02003091">
    <property type="protein sequence ID" value="OEL38079.1"/>
    <property type="molecule type" value="Genomic_DNA"/>
</dbReference>
<dbReference type="AlphaFoldDB" id="A0A1E5WL24"/>
<dbReference type="Gene3D" id="1.20.1280.50">
    <property type="match status" value="1"/>
</dbReference>
<name>A0A1E5WL24_9POAL</name>
<dbReference type="SUPFAM" id="SSF81383">
    <property type="entry name" value="F-box domain"/>
    <property type="match status" value="1"/>
</dbReference>
<dbReference type="Proteomes" id="UP000095767">
    <property type="component" value="Unassembled WGS sequence"/>
</dbReference>
<evidence type="ECO:0000259" key="1">
    <source>
        <dbReference type="SMART" id="SM00256"/>
    </source>
</evidence>